<name>A0ABW3L806_9BACL</name>
<comment type="cofactor">
    <cofactor evidence="1">
        <name>Zn(2+)</name>
        <dbReference type="ChEBI" id="CHEBI:29105"/>
    </cofactor>
</comment>
<dbReference type="InterPro" id="IPR011650">
    <property type="entry name" value="Peptidase_M20_dimer"/>
</dbReference>
<dbReference type="Gene3D" id="3.30.70.360">
    <property type="match status" value="1"/>
</dbReference>
<dbReference type="SUPFAM" id="SSF53187">
    <property type="entry name" value="Zn-dependent exopeptidases"/>
    <property type="match status" value="1"/>
</dbReference>
<evidence type="ECO:0000256" key="4">
    <source>
        <dbReference type="ARBA" id="ARBA00022833"/>
    </source>
</evidence>
<evidence type="ECO:0000313" key="6">
    <source>
        <dbReference type="EMBL" id="MFD1030215.1"/>
    </source>
</evidence>
<dbReference type="InterPro" id="IPR002933">
    <property type="entry name" value="Peptidase_M20"/>
</dbReference>
<keyword evidence="4" id="KW-0862">Zinc</keyword>
<evidence type="ECO:0000256" key="1">
    <source>
        <dbReference type="ARBA" id="ARBA00001947"/>
    </source>
</evidence>
<reference evidence="7" key="1">
    <citation type="journal article" date="2019" name="Int. J. Syst. Evol. Microbiol.">
        <title>The Global Catalogue of Microorganisms (GCM) 10K type strain sequencing project: providing services to taxonomists for standard genome sequencing and annotation.</title>
        <authorList>
            <consortium name="The Broad Institute Genomics Platform"/>
            <consortium name="The Broad Institute Genome Sequencing Center for Infectious Disease"/>
            <person name="Wu L."/>
            <person name="Ma J."/>
        </authorList>
    </citation>
    <scope>NUCLEOTIDE SEQUENCE [LARGE SCALE GENOMIC DNA]</scope>
    <source>
        <strain evidence="7">CCUG 56756</strain>
    </source>
</reference>
<feature type="domain" description="Peptidase M20 dimerisation" evidence="5">
    <location>
        <begin position="177"/>
        <end position="276"/>
    </location>
</feature>
<dbReference type="CDD" id="cd03885">
    <property type="entry name" value="M20_CPDG2"/>
    <property type="match status" value="1"/>
</dbReference>
<dbReference type="InterPro" id="IPR050072">
    <property type="entry name" value="Peptidase_M20A"/>
</dbReference>
<dbReference type="Proteomes" id="UP001597109">
    <property type="component" value="Unassembled WGS sequence"/>
</dbReference>
<proteinExistence type="predicted"/>
<dbReference type="InterPro" id="IPR036264">
    <property type="entry name" value="Bact_exopeptidase_dim_dom"/>
</dbReference>
<dbReference type="InterPro" id="IPR017150">
    <property type="entry name" value="Pept_M20_glutamate_carboxypep"/>
</dbReference>
<keyword evidence="3" id="KW-0378">Hydrolase</keyword>
<evidence type="ECO:0000259" key="5">
    <source>
        <dbReference type="Pfam" id="PF07687"/>
    </source>
</evidence>
<dbReference type="PROSITE" id="PS00758">
    <property type="entry name" value="ARGE_DAPE_CPG2_1"/>
    <property type="match status" value="1"/>
</dbReference>
<keyword evidence="2" id="KW-0479">Metal-binding</keyword>
<dbReference type="PANTHER" id="PTHR43808">
    <property type="entry name" value="ACETYLORNITHINE DEACETYLASE"/>
    <property type="match status" value="1"/>
</dbReference>
<gene>
    <name evidence="6" type="ORF">ACFQ1X_02025</name>
</gene>
<protein>
    <submittedName>
        <fullName evidence="6">M20 family metallopeptidase</fullName>
    </submittedName>
</protein>
<evidence type="ECO:0000256" key="2">
    <source>
        <dbReference type="ARBA" id="ARBA00022723"/>
    </source>
</evidence>
<dbReference type="EMBL" id="JBHTKI010000003">
    <property type="protein sequence ID" value="MFD1030215.1"/>
    <property type="molecule type" value="Genomic_DNA"/>
</dbReference>
<dbReference type="Gene3D" id="3.40.630.10">
    <property type="entry name" value="Zn peptidases"/>
    <property type="match status" value="1"/>
</dbReference>
<evidence type="ECO:0000256" key="3">
    <source>
        <dbReference type="ARBA" id="ARBA00022801"/>
    </source>
</evidence>
<dbReference type="Pfam" id="PF07687">
    <property type="entry name" value="M20_dimer"/>
    <property type="match status" value="1"/>
</dbReference>
<dbReference type="SUPFAM" id="SSF55031">
    <property type="entry name" value="Bacterial exopeptidase dimerisation domain"/>
    <property type="match status" value="1"/>
</dbReference>
<dbReference type="Pfam" id="PF01546">
    <property type="entry name" value="Peptidase_M20"/>
    <property type="match status" value="1"/>
</dbReference>
<keyword evidence="7" id="KW-1185">Reference proteome</keyword>
<dbReference type="RefSeq" id="WP_144840470.1">
    <property type="nucleotide sequence ID" value="NZ_JBHTKI010000003.1"/>
</dbReference>
<accession>A0ABW3L806</accession>
<organism evidence="6 7">
    <name type="scientific">Metaplanococcus flavidus</name>
    <dbReference type="NCBI Taxonomy" id="569883"/>
    <lineage>
        <taxon>Bacteria</taxon>
        <taxon>Bacillati</taxon>
        <taxon>Bacillota</taxon>
        <taxon>Bacilli</taxon>
        <taxon>Bacillales</taxon>
        <taxon>Caryophanaceae</taxon>
        <taxon>Metaplanococcus</taxon>
    </lineage>
</organism>
<dbReference type="PIRSF" id="PIRSF037238">
    <property type="entry name" value="Carboxypeptidase_G2"/>
    <property type="match status" value="1"/>
</dbReference>
<evidence type="ECO:0000313" key="7">
    <source>
        <dbReference type="Proteomes" id="UP001597109"/>
    </source>
</evidence>
<comment type="caution">
    <text evidence="6">The sequence shown here is derived from an EMBL/GenBank/DDBJ whole genome shotgun (WGS) entry which is preliminary data.</text>
</comment>
<dbReference type="InterPro" id="IPR001261">
    <property type="entry name" value="ArgE/DapE_CS"/>
</dbReference>
<sequence>MEWMKQRQEEMVGLLEQLVNTDSGSTYKEGIDRVADMLKGHYEALGFVVETIENEQNGNHLLFRQPDATEPKILLLGHMDTVFAKGTAAKRPFRTENGRAYGPGVVDMKGSQVTLLFALKYLAEHDPAALRNVIVLLNSDEELGSPTSRELIEETARPVDYALVMEPGRKDGSLVSSRRGGGRYEMHVQGRAAHSGGAPEEGISAIEELAHKIIKLNALSDHANGVSVSVGIIEGGEAVNMIPDRATGYIDVRVNTEQQSHEIHERIEAISTEPDVPGTTIRLEGGINRPPMEFNERNRALLEQVKSAGESFGLNVSHVHAGGGSDASFPSALGVATIDGLGPVGGELHNVEEYLELESLAERCYLVAETVRKLS</sequence>
<dbReference type="PANTHER" id="PTHR43808:SF9">
    <property type="entry name" value="BLL0789 PROTEIN"/>
    <property type="match status" value="1"/>
</dbReference>